<organism evidence="1 2">
    <name type="scientific">Amycolatopsis ultiminotia</name>
    <dbReference type="NCBI Taxonomy" id="543629"/>
    <lineage>
        <taxon>Bacteria</taxon>
        <taxon>Bacillati</taxon>
        <taxon>Actinomycetota</taxon>
        <taxon>Actinomycetes</taxon>
        <taxon>Pseudonocardiales</taxon>
        <taxon>Pseudonocardiaceae</taxon>
        <taxon>Amycolatopsis</taxon>
    </lineage>
</organism>
<dbReference type="Proteomes" id="UP001500689">
    <property type="component" value="Unassembled WGS sequence"/>
</dbReference>
<dbReference type="InterPro" id="IPR035959">
    <property type="entry name" value="RutC-like_sf"/>
</dbReference>
<gene>
    <name evidence="1" type="ORF">GCM10022222_79080</name>
</gene>
<dbReference type="CDD" id="cd00448">
    <property type="entry name" value="YjgF_YER057c_UK114_family"/>
    <property type="match status" value="1"/>
</dbReference>
<dbReference type="PANTHER" id="PTHR43857">
    <property type="entry name" value="BLR7761 PROTEIN"/>
    <property type="match status" value="1"/>
</dbReference>
<comment type="caution">
    <text evidence="1">The sequence shown here is derived from an EMBL/GenBank/DDBJ whole genome shotgun (WGS) entry which is preliminary data.</text>
</comment>
<proteinExistence type="predicted"/>
<reference evidence="2" key="1">
    <citation type="journal article" date="2019" name="Int. J. Syst. Evol. Microbiol.">
        <title>The Global Catalogue of Microorganisms (GCM) 10K type strain sequencing project: providing services to taxonomists for standard genome sequencing and annotation.</title>
        <authorList>
            <consortium name="The Broad Institute Genomics Platform"/>
            <consortium name="The Broad Institute Genome Sequencing Center for Infectious Disease"/>
            <person name="Wu L."/>
            <person name="Ma J."/>
        </authorList>
    </citation>
    <scope>NUCLEOTIDE SEQUENCE [LARGE SCALE GENOMIC DNA]</scope>
    <source>
        <strain evidence="2">JCM 16898</strain>
    </source>
</reference>
<sequence>MGYPPGMERINPPELARPSGFSHAVTAEGRFVFLAGQTALDEGNRIVGEDVVAQFERALGNLLTALRAAGGEPADLCSLTVYAVDLGDYRAHAREIGRVWKRLVGADYPAMAGVGVRRLWDVEALVEVQGFAVLSR</sequence>
<dbReference type="InterPro" id="IPR006175">
    <property type="entry name" value="YjgF/YER057c/UK114"/>
</dbReference>
<evidence type="ECO:0000313" key="2">
    <source>
        <dbReference type="Proteomes" id="UP001500689"/>
    </source>
</evidence>
<dbReference type="Gene3D" id="3.30.1330.40">
    <property type="entry name" value="RutC-like"/>
    <property type="match status" value="1"/>
</dbReference>
<dbReference type="EMBL" id="BAAAZN010000027">
    <property type="protein sequence ID" value="GAA3582501.1"/>
    <property type="molecule type" value="Genomic_DNA"/>
</dbReference>
<accession>A0ABP6YHI8</accession>
<protein>
    <submittedName>
        <fullName evidence="1">RidA family protein</fullName>
    </submittedName>
</protein>
<dbReference type="Pfam" id="PF01042">
    <property type="entry name" value="Ribonuc_L-PSP"/>
    <property type="match status" value="1"/>
</dbReference>
<keyword evidence="2" id="KW-1185">Reference proteome</keyword>
<dbReference type="PANTHER" id="PTHR43857:SF1">
    <property type="entry name" value="YJGH FAMILY PROTEIN"/>
    <property type="match status" value="1"/>
</dbReference>
<evidence type="ECO:0000313" key="1">
    <source>
        <dbReference type="EMBL" id="GAA3582501.1"/>
    </source>
</evidence>
<dbReference type="SUPFAM" id="SSF55298">
    <property type="entry name" value="YjgF-like"/>
    <property type="match status" value="1"/>
</dbReference>
<name>A0ABP6YHI8_9PSEU</name>